<evidence type="ECO:0000256" key="1">
    <source>
        <dbReference type="SAM" id="MobiDB-lite"/>
    </source>
</evidence>
<dbReference type="EMBL" id="CP141261">
    <property type="protein sequence ID" value="WRL65918.1"/>
    <property type="molecule type" value="Genomic_DNA"/>
</dbReference>
<reference evidence="2 3" key="1">
    <citation type="submission" date="2023-12" db="EMBL/GenBank/DDBJ databases">
        <title>Blastococcus brunescens sp. nov., an actonobacterium isolated from sandstone collected in sahara desert.</title>
        <authorList>
            <person name="Gtari M."/>
            <person name="Ghodhbane F."/>
        </authorList>
    </citation>
    <scope>NUCLEOTIDE SEQUENCE [LARGE SCALE GENOMIC DNA]</scope>
    <source>
        <strain evidence="2 3">BMG 8361</strain>
    </source>
</reference>
<protein>
    <submittedName>
        <fullName evidence="2">Uncharacterized protein</fullName>
    </submittedName>
</protein>
<accession>A0ABZ1B7R8</accession>
<organism evidence="2 3">
    <name type="scientific">Blastococcus brunescens</name>
    <dbReference type="NCBI Taxonomy" id="1564165"/>
    <lineage>
        <taxon>Bacteria</taxon>
        <taxon>Bacillati</taxon>
        <taxon>Actinomycetota</taxon>
        <taxon>Actinomycetes</taxon>
        <taxon>Geodermatophilales</taxon>
        <taxon>Geodermatophilaceae</taxon>
        <taxon>Blastococcus</taxon>
    </lineage>
</organism>
<name>A0ABZ1B7R8_9ACTN</name>
<dbReference type="Proteomes" id="UP001324287">
    <property type="component" value="Chromosome"/>
</dbReference>
<proteinExistence type="predicted"/>
<evidence type="ECO:0000313" key="2">
    <source>
        <dbReference type="EMBL" id="WRL65918.1"/>
    </source>
</evidence>
<feature type="region of interest" description="Disordered" evidence="1">
    <location>
        <begin position="42"/>
        <end position="62"/>
    </location>
</feature>
<evidence type="ECO:0000313" key="3">
    <source>
        <dbReference type="Proteomes" id="UP001324287"/>
    </source>
</evidence>
<keyword evidence="3" id="KW-1185">Reference proteome</keyword>
<gene>
    <name evidence="2" type="ORF">U6N30_10405</name>
</gene>
<sequence length="126" mass="13630">MALLAHVAGAIESGLHRQSWRNPGTGDARWLRFLNSARLPDQVHFGRPGTHSPVPANGDEASCRHSWHPVGVQRAVWAFGDQWVADMNGVRTSGGESLAEPERALVHVEAQTFAIGHHETSGGRAL</sequence>